<dbReference type="InterPro" id="IPR042100">
    <property type="entry name" value="Bug_dom1"/>
</dbReference>
<dbReference type="AlphaFoldDB" id="A0A2R4XM21"/>
<dbReference type="Gene3D" id="3.40.190.10">
    <property type="entry name" value="Periplasmic binding protein-like II"/>
    <property type="match status" value="1"/>
</dbReference>
<reference evidence="2 3" key="1">
    <citation type="submission" date="2018-04" db="EMBL/GenBank/DDBJ databases">
        <title>Bordetella sp. HZ20 isolated from seawater.</title>
        <authorList>
            <person name="Sun C."/>
        </authorList>
    </citation>
    <scope>NUCLEOTIDE SEQUENCE [LARGE SCALE GENOMIC DNA]</scope>
    <source>
        <strain evidence="2 3">HZ20</strain>
    </source>
</reference>
<dbReference type="InterPro" id="IPR005064">
    <property type="entry name" value="BUG"/>
</dbReference>
<evidence type="ECO:0000256" key="1">
    <source>
        <dbReference type="ARBA" id="ARBA00006987"/>
    </source>
</evidence>
<proteinExistence type="inferred from homology"/>
<evidence type="ECO:0000313" key="2">
    <source>
        <dbReference type="EMBL" id="AWB34846.1"/>
    </source>
</evidence>
<organism evidence="2 3">
    <name type="scientific">Orrella marina</name>
    <dbReference type="NCBI Taxonomy" id="2163011"/>
    <lineage>
        <taxon>Bacteria</taxon>
        <taxon>Pseudomonadati</taxon>
        <taxon>Pseudomonadota</taxon>
        <taxon>Betaproteobacteria</taxon>
        <taxon>Burkholderiales</taxon>
        <taxon>Alcaligenaceae</taxon>
        <taxon>Orrella</taxon>
    </lineage>
</organism>
<protein>
    <submittedName>
        <fullName evidence="2">Uncharacterized protein</fullName>
    </submittedName>
</protein>
<dbReference type="EMBL" id="CP028901">
    <property type="protein sequence ID" value="AWB34846.1"/>
    <property type="molecule type" value="Genomic_DNA"/>
</dbReference>
<dbReference type="Pfam" id="PF03401">
    <property type="entry name" value="TctC"/>
    <property type="match status" value="1"/>
</dbReference>
<name>A0A2R4XM21_9BURK</name>
<dbReference type="Proteomes" id="UP000244571">
    <property type="component" value="Chromosome"/>
</dbReference>
<dbReference type="PANTHER" id="PTHR42928">
    <property type="entry name" value="TRICARBOXYLATE-BINDING PROTEIN"/>
    <property type="match status" value="1"/>
</dbReference>
<comment type="similarity">
    <text evidence="1">Belongs to the UPF0065 (bug) family.</text>
</comment>
<dbReference type="Gene3D" id="3.40.190.150">
    <property type="entry name" value="Bordetella uptake gene, domain 1"/>
    <property type="match status" value="1"/>
</dbReference>
<accession>A0A2R4XM21</accession>
<evidence type="ECO:0000313" key="3">
    <source>
        <dbReference type="Proteomes" id="UP000244571"/>
    </source>
</evidence>
<gene>
    <name evidence="2" type="ORF">DBV39_15160</name>
</gene>
<keyword evidence="3" id="KW-1185">Reference proteome</keyword>
<sequence>MILFVIGLPVAIKPQIDGGELKPIAQFWPERTSSLPDVPTLKEIGVDLTLSVNLGIFSPTGTPEDIIKTVSDAAQKVLTSPEYLEWASSRMVNPAFLPAADYAALVDQERVLYQRIVPTLNLN</sequence>
<dbReference type="KEGG" id="boz:DBV39_15160"/>
<dbReference type="PANTHER" id="PTHR42928:SF5">
    <property type="entry name" value="BLR1237 PROTEIN"/>
    <property type="match status" value="1"/>
</dbReference>